<name>A0AAJ2B7V4_9HYPH</name>
<dbReference type="Proteomes" id="UP001255601">
    <property type="component" value="Unassembled WGS sequence"/>
</dbReference>
<dbReference type="Pfam" id="PF23812">
    <property type="entry name" value="Phage_TAC_18"/>
    <property type="match status" value="1"/>
</dbReference>
<sequence length="119" mass="13505">MRRLEKLVCAELERQLASNNAVPRLPAGSELLWRWFADLNRGRTFGLAGPDPLQYTQIEAYARLTRWPLEQRHISVLMQMDATYLRFHASRRANTEGVKALPPISQVPLSAGLLDAMFG</sequence>
<evidence type="ECO:0000313" key="2">
    <source>
        <dbReference type="Proteomes" id="UP001255601"/>
    </source>
</evidence>
<dbReference type="RefSeq" id="WP_309769972.1">
    <property type="nucleotide sequence ID" value="NZ_JAVIZC010000001.1"/>
</dbReference>
<comment type="caution">
    <text evidence="1">The sequence shown here is derived from an EMBL/GenBank/DDBJ whole genome shotgun (WGS) entry which is preliminary data.</text>
</comment>
<evidence type="ECO:0000313" key="1">
    <source>
        <dbReference type="EMBL" id="MDR6101025.1"/>
    </source>
</evidence>
<dbReference type="InterPro" id="IPR056919">
    <property type="entry name" value="Phage_TAC_18"/>
</dbReference>
<gene>
    <name evidence="1" type="ORF">QE369_001203</name>
</gene>
<dbReference type="EMBL" id="JAVIZC010000001">
    <property type="protein sequence ID" value="MDR6101025.1"/>
    <property type="molecule type" value="Genomic_DNA"/>
</dbReference>
<organism evidence="1 2">
    <name type="scientific">Agrobacterium larrymoorei</name>
    <dbReference type="NCBI Taxonomy" id="160699"/>
    <lineage>
        <taxon>Bacteria</taxon>
        <taxon>Pseudomonadati</taxon>
        <taxon>Pseudomonadota</taxon>
        <taxon>Alphaproteobacteria</taxon>
        <taxon>Hyphomicrobiales</taxon>
        <taxon>Rhizobiaceae</taxon>
        <taxon>Rhizobium/Agrobacterium group</taxon>
        <taxon>Agrobacterium</taxon>
    </lineage>
</organism>
<accession>A0AAJ2B7V4</accession>
<reference evidence="1" key="1">
    <citation type="submission" date="2023-08" db="EMBL/GenBank/DDBJ databases">
        <title>Functional and genomic diversity of the sorghum phyllosphere microbiome.</title>
        <authorList>
            <person name="Shade A."/>
        </authorList>
    </citation>
    <scope>NUCLEOTIDE SEQUENCE</scope>
    <source>
        <strain evidence="1">SORGH_AS_0974</strain>
    </source>
</reference>
<dbReference type="AlphaFoldDB" id="A0AAJ2B7V4"/>
<protein>
    <submittedName>
        <fullName evidence="1">Uncharacterized protein</fullName>
    </submittedName>
</protein>
<proteinExistence type="predicted"/>